<gene>
    <name evidence="1" type="ORF">SAMN02745181_0683</name>
</gene>
<reference evidence="1 2" key="1">
    <citation type="submission" date="2016-11" db="EMBL/GenBank/DDBJ databases">
        <authorList>
            <person name="Jaros S."/>
            <person name="Januszkiewicz K."/>
            <person name="Wedrychowicz H."/>
        </authorList>
    </citation>
    <scope>NUCLEOTIDE SEQUENCE [LARGE SCALE GENOMIC DNA]</scope>
    <source>
        <strain evidence="1 2">DSM 18772</strain>
    </source>
</reference>
<proteinExistence type="predicted"/>
<dbReference type="EMBL" id="FQYR01000002">
    <property type="protein sequence ID" value="SHI70024.1"/>
    <property type="molecule type" value="Genomic_DNA"/>
</dbReference>
<protein>
    <submittedName>
        <fullName evidence="1">Uncharacterized protein</fullName>
    </submittedName>
</protein>
<name>A0A1M6D9Y4_9BACT</name>
<dbReference type="InParanoid" id="A0A1M6D9Y4"/>
<evidence type="ECO:0000313" key="1">
    <source>
        <dbReference type="EMBL" id="SHI70024.1"/>
    </source>
</evidence>
<dbReference type="Proteomes" id="UP000184510">
    <property type="component" value="Unassembled WGS sequence"/>
</dbReference>
<accession>A0A1M6D9Y4</accession>
<dbReference type="AlphaFoldDB" id="A0A1M6D9Y4"/>
<keyword evidence="2" id="KW-1185">Reference proteome</keyword>
<evidence type="ECO:0000313" key="2">
    <source>
        <dbReference type="Proteomes" id="UP000184510"/>
    </source>
</evidence>
<sequence length="201" mass="22407">MPFTYSLDDYREVICGVLDSQNITHETIGGGGGFTGYEVEDEWCGKITSEYDIASLEKALGSEFEKAFTNRRLIRLDCEVDANDILTITSKWVVSNKKGDSSIQNEKKNEHLGAESVDNKLKSAKSEALRGNSDAAILVLNHYRYVVHDYEKAYFWGVVVDKLRPEYADNLLAGIRGDIESECFATQEMEGSGTTSIPDIE</sequence>
<organism evidence="1 2">
    <name type="scientific">Rubritalea squalenifaciens DSM 18772</name>
    <dbReference type="NCBI Taxonomy" id="1123071"/>
    <lineage>
        <taxon>Bacteria</taxon>
        <taxon>Pseudomonadati</taxon>
        <taxon>Verrucomicrobiota</taxon>
        <taxon>Verrucomicrobiia</taxon>
        <taxon>Verrucomicrobiales</taxon>
        <taxon>Rubritaleaceae</taxon>
        <taxon>Rubritalea</taxon>
    </lineage>
</organism>